<dbReference type="SUPFAM" id="SSF53474">
    <property type="entry name" value="alpha/beta-Hydrolases"/>
    <property type="match status" value="1"/>
</dbReference>
<evidence type="ECO:0000259" key="4">
    <source>
        <dbReference type="Pfam" id="PF20434"/>
    </source>
</evidence>
<evidence type="ECO:0000256" key="3">
    <source>
        <dbReference type="SAM" id="SignalP"/>
    </source>
</evidence>
<feature type="signal peptide" evidence="3">
    <location>
        <begin position="1"/>
        <end position="25"/>
    </location>
</feature>
<dbReference type="PANTHER" id="PTHR48081">
    <property type="entry name" value="AB HYDROLASE SUPERFAMILY PROTEIN C4A8.06C"/>
    <property type="match status" value="1"/>
</dbReference>
<name>A0A6M5YE55_9BACT</name>
<dbReference type="PANTHER" id="PTHR48081:SF13">
    <property type="entry name" value="ALPHA_BETA HYDROLASE"/>
    <property type="match status" value="1"/>
</dbReference>
<dbReference type="EMBL" id="CP053435">
    <property type="protein sequence ID" value="QJW91610.1"/>
    <property type="molecule type" value="Genomic_DNA"/>
</dbReference>
<dbReference type="Pfam" id="PF20434">
    <property type="entry name" value="BD-FAE"/>
    <property type="match status" value="1"/>
</dbReference>
<keyword evidence="2 5" id="KW-0378">Hydrolase</keyword>
<accession>A0A6M5YE55</accession>
<evidence type="ECO:0000256" key="2">
    <source>
        <dbReference type="ARBA" id="ARBA00022801"/>
    </source>
</evidence>
<sequence length="332" mass="36411">MKKIFGQRTLAFAGIVWLTVTIASAQIGPTGGRDTSFTVRKSYLQEKKYHPDITLADSTRPMGVQVARNITYTTPIAGRNLLLDVYSPPASSTRLFPAILMVHGGGWRSGDRSHNSTLSGQLAAKGYVAIPAEYRLSTEALYPAAVHDLKAAIRWMRANAARYHIDLERIAVLGFSAGGQLAALIGSTNQNPAFEGSGGNARFSSEVQAVIDIDGVLAFIHPESGEGDDSKSTSAATYWFGYSKSQKPELWQEASALSHIDRHTPPILFINSSVDRMHGGRDDLIKKLSAFGTYSEVHTFADAPHTFMFFNPWFTPTLTYIVDFLRRVLPEK</sequence>
<evidence type="ECO:0000256" key="1">
    <source>
        <dbReference type="ARBA" id="ARBA00010515"/>
    </source>
</evidence>
<keyword evidence="6" id="KW-1185">Reference proteome</keyword>
<feature type="domain" description="BD-FAE-like" evidence="4">
    <location>
        <begin position="83"/>
        <end position="276"/>
    </location>
</feature>
<organism evidence="5 6">
    <name type="scientific">Spirosoma taeanense</name>
    <dbReference type="NCBI Taxonomy" id="2735870"/>
    <lineage>
        <taxon>Bacteria</taxon>
        <taxon>Pseudomonadati</taxon>
        <taxon>Bacteroidota</taxon>
        <taxon>Cytophagia</taxon>
        <taxon>Cytophagales</taxon>
        <taxon>Cytophagaceae</taxon>
        <taxon>Spirosoma</taxon>
    </lineage>
</organism>
<dbReference type="PROSITE" id="PS01173">
    <property type="entry name" value="LIPASE_GDXG_HIS"/>
    <property type="match status" value="1"/>
</dbReference>
<dbReference type="InterPro" id="IPR029058">
    <property type="entry name" value="AB_hydrolase_fold"/>
</dbReference>
<dbReference type="RefSeq" id="WP_171741457.1">
    <property type="nucleotide sequence ID" value="NZ_CP053435.1"/>
</dbReference>
<gene>
    <name evidence="5" type="ORF">HNV11_20615</name>
</gene>
<protein>
    <submittedName>
        <fullName evidence="5">Alpha/beta hydrolase</fullName>
    </submittedName>
</protein>
<proteinExistence type="inferred from homology"/>
<dbReference type="InterPro" id="IPR049492">
    <property type="entry name" value="BD-FAE-like_dom"/>
</dbReference>
<dbReference type="AlphaFoldDB" id="A0A6M5YE55"/>
<evidence type="ECO:0000313" key="5">
    <source>
        <dbReference type="EMBL" id="QJW91610.1"/>
    </source>
</evidence>
<dbReference type="InterPro" id="IPR050300">
    <property type="entry name" value="GDXG_lipolytic_enzyme"/>
</dbReference>
<comment type="similarity">
    <text evidence="1">Belongs to the 'GDXG' lipolytic enzyme family.</text>
</comment>
<dbReference type="Gene3D" id="3.40.50.1820">
    <property type="entry name" value="alpha/beta hydrolase"/>
    <property type="match status" value="1"/>
</dbReference>
<evidence type="ECO:0000313" key="6">
    <source>
        <dbReference type="Proteomes" id="UP000502756"/>
    </source>
</evidence>
<dbReference type="GO" id="GO:0016787">
    <property type="term" value="F:hydrolase activity"/>
    <property type="evidence" value="ECO:0007669"/>
    <property type="project" value="UniProtKB-KW"/>
</dbReference>
<feature type="chain" id="PRO_5027085232" evidence="3">
    <location>
        <begin position="26"/>
        <end position="332"/>
    </location>
</feature>
<dbReference type="KEGG" id="stae:HNV11_20615"/>
<reference evidence="5 6" key="1">
    <citation type="submission" date="2020-05" db="EMBL/GenBank/DDBJ databases">
        <title>Genome sequencing of Spirosoma sp. TS118.</title>
        <authorList>
            <person name="Lee J.-H."/>
            <person name="Jeong S."/>
            <person name="Zhao L."/>
            <person name="Jung J.-H."/>
            <person name="Kim M.-K."/>
            <person name="Lim S."/>
        </authorList>
    </citation>
    <scope>NUCLEOTIDE SEQUENCE [LARGE SCALE GENOMIC DNA]</scope>
    <source>
        <strain evidence="5 6">TS118</strain>
    </source>
</reference>
<dbReference type="Proteomes" id="UP000502756">
    <property type="component" value="Chromosome"/>
</dbReference>
<keyword evidence="3" id="KW-0732">Signal</keyword>
<dbReference type="InterPro" id="IPR002168">
    <property type="entry name" value="Lipase_GDXG_HIS_AS"/>
</dbReference>